<comment type="function">
    <text evidence="10">Hydrolyzes the pyrophosphate bond of UDP-2,3-diacylglucosamine to yield 2,3-diacylglucosamine 1-phosphate (lipid X) and UMP by catalyzing the attack of water at the alpha-P atom. Involved in the biosynthesis of lipid A, a phosphorylated glycolipid that anchors the lipopolysaccharide to the outer membrane of the cell.</text>
</comment>
<keyword evidence="8 10" id="KW-0472">Membrane</keyword>
<dbReference type="NCBIfam" id="TIGR01854">
    <property type="entry name" value="lipid_A_lpxH"/>
    <property type="match status" value="1"/>
</dbReference>
<dbReference type="SUPFAM" id="SSF56300">
    <property type="entry name" value="Metallo-dependent phosphatases"/>
    <property type="match status" value="1"/>
</dbReference>
<keyword evidence="9 10" id="KW-0464">Manganese</keyword>
<evidence type="ECO:0000313" key="12">
    <source>
        <dbReference type="EMBL" id="RZU45016.1"/>
    </source>
</evidence>
<evidence type="ECO:0000256" key="2">
    <source>
        <dbReference type="ARBA" id="ARBA00022516"/>
    </source>
</evidence>
<feature type="domain" description="Calcineurin-like phosphoesterase" evidence="11">
    <location>
        <begin position="4"/>
        <end position="200"/>
    </location>
</feature>
<dbReference type="InterPro" id="IPR010138">
    <property type="entry name" value="UDP-diacylglucosamine_Hdrlase"/>
</dbReference>
<feature type="binding site" evidence="10">
    <location>
        <position position="196"/>
    </location>
    <ligand>
        <name>substrate</name>
    </ligand>
</feature>
<sequence>MKPTYFISDLHLSPDLPRVTAGFLALVDHLEGKAEAVYVLGDLFEAWVGDDNLSEYNRSIIDAFARLGVRGTAVYFLHGNRDFLLGDEFVKSCRGFLLPERQVIQCYGYQVMIEHGDALCTLDEKYQAFRAQSRHPLWQQGMLAKPLTERVQIAEQWRAQSRMHNSNKPENIMDVTPQAVIDTMTAAKVAIMVHGHTHRPQVHELTVNGKPGQRLVLGDWREAEGSAVIAVADEKGIRLTDWNF</sequence>
<keyword evidence="7 10" id="KW-0443">Lipid metabolism</keyword>
<feature type="binding site" evidence="10">
    <location>
        <position position="9"/>
    </location>
    <ligand>
        <name>Mn(2+)</name>
        <dbReference type="ChEBI" id="CHEBI:29035"/>
        <label>1</label>
    </ligand>
</feature>
<comment type="pathway">
    <text evidence="10">Glycolipid biosynthesis; lipid IV(A) biosynthesis; lipid IV(A) from (3R)-3-hydroxytetradecanoyl-[acyl-carrier-protein] and UDP-N-acetyl-alpha-D-glucosamine: step 4/6.</text>
</comment>
<keyword evidence="13" id="KW-1185">Reference proteome</keyword>
<dbReference type="HAMAP" id="MF_00575">
    <property type="entry name" value="LpxH"/>
    <property type="match status" value="1"/>
</dbReference>
<dbReference type="RefSeq" id="WP_130412957.1">
    <property type="nucleotide sequence ID" value="NZ_SHKX01000012.1"/>
</dbReference>
<dbReference type="OrthoDB" id="9783283at2"/>
<comment type="similarity">
    <text evidence="10">Belongs to the LpxH family.</text>
</comment>
<evidence type="ECO:0000313" key="13">
    <source>
        <dbReference type="Proteomes" id="UP000292423"/>
    </source>
</evidence>
<evidence type="ECO:0000259" key="11">
    <source>
        <dbReference type="Pfam" id="PF00149"/>
    </source>
</evidence>
<comment type="subcellular location">
    <subcellularLocation>
        <location evidence="10">Cell inner membrane</location>
        <topology evidence="10">Peripheral membrane protein</topology>
        <orientation evidence="10">Cytoplasmic side</orientation>
    </subcellularLocation>
</comment>
<feature type="binding site" evidence="10">
    <location>
        <position position="115"/>
    </location>
    <ligand>
        <name>Mn(2+)</name>
        <dbReference type="ChEBI" id="CHEBI:29035"/>
        <label>2</label>
    </ligand>
</feature>
<dbReference type="GO" id="GO:0019897">
    <property type="term" value="C:extrinsic component of plasma membrane"/>
    <property type="evidence" value="ECO:0007669"/>
    <property type="project" value="UniProtKB-UniRule"/>
</dbReference>
<dbReference type="AlphaFoldDB" id="A0A4V2G5I8"/>
<dbReference type="NCBIfam" id="NF003743">
    <property type="entry name" value="PRK05340.1"/>
    <property type="match status" value="1"/>
</dbReference>
<feature type="binding site" evidence="10">
    <location>
        <position position="80"/>
    </location>
    <ligand>
        <name>Mn(2+)</name>
        <dbReference type="ChEBI" id="CHEBI:29035"/>
        <label>2</label>
    </ligand>
</feature>
<dbReference type="UniPathway" id="UPA00359">
    <property type="reaction ID" value="UER00480"/>
</dbReference>
<keyword evidence="6 10" id="KW-0378">Hydrolase</keyword>
<dbReference type="GO" id="GO:0030145">
    <property type="term" value="F:manganese ion binding"/>
    <property type="evidence" value="ECO:0007669"/>
    <property type="project" value="UniProtKB-UniRule"/>
</dbReference>
<evidence type="ECO:0000256" key="5">
    <source>
        <dbReference type="ARBA" id="ARBA00022723"/>
    </source>
</evidence>
<dbReference type="Pfam" id="PF00149">
    <property type="entry name" value="Metallophos"/>
    <property type="match status" value="1"/>
</dbReference>
<evidence type="ECO:0000256" key="8">
    <source>
        <dbReference type="ARBA" id="ARBA00023136"/>
    </source>
</evidence>
<evidence type="ECO:0000256" key="3">
    <source>
        <dbReference type="ARBA" id="ARBA00022519"/>
    </source>
</evidence>
<dbReference type="CDD" id="cd07398">
    <property type="entry name" value="MPP_YbbF-LpxH"/>
    <property type="match status" value="1"/>
</dbReference>
<keyword evidence="2 10" id="KW-0444">Lipid biosynthesis</keyword>
<keyword evidence="1 10" id="KW-1003">Cell membrane</keyword>
<dbReference type="Gene3D" id="3.60.21.10">
    <property type="match status" value="1"/>
</dbReference>
<dbReference type="Proteomes" id="UP000292423">
    <property type="component" value="Unassembled WGS sequence"/>
</dbReference>
<feature type="binding site" evidence="10">
    <location>
        <position position="168"/>
    </location>
    <ligand>
        <name>substrate</name>
    </ligand>
</feature>
<dbReference type="GO" id="GO:0009245">
    <property type="term" value="P:lipid A biosynthetic process"/>
    <property type="evidence" value="ECO:0007669"/>
    <property type="project" value="UniProtKB-UniRule"/>
</dbReference>
<comment type="catalytic activity">
    <reaction evidence="10">
        <text>UDP-2-N,3-O-bis[(3R)-3-hydroxytetradecanoyl]-alpha-D-glucosamine + H2O = 2-N,3-O-bis[(3R)-3-hydroxytetradecanoyl]-alpha-D-glucosaminyl 1-phosphate + UMP + 2 H(+)</text>
        <dbReference type="Rhea" id="RHEA:25213"/>
        <dbReference type="ChEBI" id="CHEBI:15377"/>
        <dbReference type="ChEBI" id="CHEBI:15378"/>
        <dbReference type="ChEBI" id="CHEBI:57865"/>
        <dbReference type="ChEBI" id="CHEBI:57957"/>
        <dbReference type="ChEBI" id="CHEBI:78847"/>
        <dbReference type="EC" id="3.6.1.54"/>
    </reaction>
</comment>
<organism evidence="12 13">
    <name type="scientific">Fluviicoccus keumensis</name>
    <dbReference type="NCBI Taxonomy" id="1435465"/>
    <lineage>
        <taxon>Bacteria</taxon>
        <taxon>Pseudomonadati</taxon>
        <taxon>Pseudomonadota</taxon>
        <taxon>Gammaproteobacteria</taxon>
        <taxon>Moraxellales</taxon>
        <taxon>Moraxellaceae</taxon>
        <taxon>Fluviicoccus</taxon>
    </lineage>
</organism>
<feature type="binding site" evidence="10">
    <location>
        <position position="42"/>
    </location>
    <ligand>
        <name>Mn(2+)</name>
        <dbReference type="ChEBI" id="CHEBI:29035"/>
        <label>1</label>
    </ligand>
</feature>
<feature type="binding site" evidence="10">
    <location>
        <position position="42"/>
    </location>
    <ligand>
        <name>Mn(2+)</name>
        <dbReference type="ChEBI" id="CHEBI:29035"/>
        <label>2</label>
    </ligand>
</feature>
<accession>A0A4V2G5I8</accession>
<reference evidence="12 13" key="1">
    <citation type="submission" date="2019-02" db="EMBL/GenBank/DDBJ databases">
        <title>Genomic Encyclopedia of Type Strains, Phase IV (KMG-IV): sequencing the most valuable type-strain genomes for metagenomic binning, comparative biology and taxonomic classification.</title>
        <authorList>
            <person name="Goeker M."/>
        </authorList>
    </citation>
    <scope>NUCLEOTIDE SEQUENCE [LARGE SCALE GENOMIC DNA]</scope>
    <source>
        <strain evidence="12 13">DSM 105135</strain>
    </source>
</reference>
<dbReference type="GO" id="GO:0005737">
    <property type="term" value="C:cytoplasm"/>
    <property type="evidence" value="ECO:0007669"/>
    <property type="project" value="InterPro"/>
</dbReference>
<comment type="cofactor">
    <cofactor evidence="10">
        <name>Mn(2+)</name>
        <dbReference type="ChEBI" id="CHEBI:29035"/>
    </cofactor>
    <text evidence="10">Binds 2 Mn(2+) ions per subunit in a binuclear metal center.</text>
</comment>
<dbReference type="InterPro" id="IPR043461">
    <property type="entry name" value="LpxH-like"/>
</dbReference>
<keyword evidence="4 10" id="KW-0441">Lipid A biosynthesis</keyword>
<proteinExistence type="inferred from homology"/>
<feature type="binding site" evidence="10">
    <location>
        <begin position="80"/>
        <end position="81"/>
    </location>
    <ligand>
        <name>substrate</name>
    </ligand>
</feature>
<dbReference type="EMBL" id="SHKX01000012">
    <property type="protein sequence ID" value="RZU45016.1"/>
    <property type="molecule type" value="Genomic_DNA"/>
</dbReference>
<feature type="binding site" evidence="10">
    <location>
        <position position="161"/>
    </location>
    <ligand>
        <name>substrate</name>
    </ligand>
</feature>
<dbReference type="PANTHER" id="PTHR34990:SF1">
    <property type="entry name" value="UDP-2,3-DIACYLGLUCOSAMINE HYDROLASE"/>
    <property type="match status" value="1"/>
</dbReference>
<dbReference type="PANTHER" id="PTHR34990">
    <property type="entry name" value="UDP-2,3-DIACYLGLUCOSAMINE HYDROLASE-RELATED"/>
    <property type="match status" value="1"/>
</dbReference>
<comment type="caution">
    <text evidence="12">The sequence shown here is derived from an EMBL/GenBank/DDBJ whole genome shotgun (WGS) entry which is preliminary data.</text>
</comment>
<feature type="binding site" evidence="10">
    <location>
        <position position="123"/>
    </location>
    <ligand>
        <name>substrate</name>
    </ligand>
</feature>
<gene>
    <name evidence="10" type="primary">lpxH</name>
    <name evidence="12" type="ORF">EV700_1823</name>
</gene>
<dbReference type="GO" id="GO:0008758">
    <property type="term" value="F:UDP-2,3-diacylglucosamine hydrolase activity"/>
    <property type="evidence" value="ECO:0007669"/>
    <property type="project" value="UniProtKB-UniRule"/>
</dbReference>
<evidence type="ECO:0000256" key="1">
    <source>
        <dbReference type="ARBA" id="ARBA00022475"/>
    </source>
</evidence>
<evidence type="ECO:0000256" key="10">
    <source>
        <dbReference type="HAMAP-Rule" id="MF_00575"/>
    </source>
</evidence>
<keyword evidence="3 10" id="KW-0997">Cell inner membrane</keyword>
<name>A0A4V2G5I8_9GAMM</name>
<feature type="binding site" evidence="10">
    <location>
        <position position="196"/>
    </location>
    <ligand>
        <name>Mn(2+)</name>
        <dbReference type="ChEBI" id="CHEBI:29035"/>
        <label>2</label>
    </ligand>
</feature>
<dbReference type="EC" id="3.6.1.54" evidence="10"/>
<evidence type="ECO:0000256" key="9">
    <source>
        <dbReference type="ARBA" id="ARBA00023211"/>
    </source>
</evidence>
<dbReference type="InterPro" id="IPR029052">
    <property type="entry name" value="Metallo-depent_PP-like"/>
</dbReference>
<feature type="binding site" evidence="10">
    <location>
        <position position="11"/>
    </location>
    <ligand>
        <name>Mn(2+)</name>
        <dbReference type="ChEBI" id="CHEBI:29035"/>
        <label>1</label>
    </ligand>
</feature>
<protein>
    <recommendedName>
        <fullName evidence="10">UDP-2,3-diacylglucosamine hydrolase</fullName>
        <ecNumber evidence="10">3.6.1.54</ecNumber>
    </recommendedName>
    <alternativeName>
        <fullName evidence="10">UDP-2,3-diacylglucosamine diphosphatase</fullName>
    </alternativeName>
</protein>
<evidence type="ECO:0000256" key="4">
    <source>
        <dbReference type="ARBA" id="ARBA00022556"/>
    </source>
</evidence>
<evidence type="ECO:0000256" key="7">
    <source>
        <dbReference type="ARBA" id="ARBA00023098"/>
    </source>
</evidence>
<evidence type="ECO:0000256" key="6">
    <source>
        <dbReference type="ARBA" id="ARBA00022801"/>
    </source>
</evidence>
<feature type="binding site" evidence="10">
    <location>
        <position position="165"/>
    </location>
    <ligand>
        <name>substrate</name>
    </ligand>
</feature>
<feature type="binding site" evidence="10">
    <location>
        <position position="198"/>
    </location>
    <ligand>
        <name>Mn(2+)</name>
        <dbReference type="ChEBI" id="CHEBI:29035"/>
        <label>1</label>
    </ligand>
</feature>
<dbReference type="InterPro" id="IPR004843">
    <property type="entry name" value="Calcineurin-like_PHP"/>
</dbReference>
<keyword evidence="5 10" id="KW-0479">Metal-binding</keyword>